<dbReference type="Proteomes" id="UP000224567">
    <property type="component" value="Unassembled WGS sequence"/>
</dbReference>
<dbReference type="AlphaFoldDB" id="A0A2G2WDK6"/>
<reference evidence="2" key="2">
    <citation type="journal article" date="2017" name="J. Anim. Genet.">
        <title>Multiple reference genome sequences of hot pepper reveal the massive evolution of plant disease resistance genes by retroduplication.</title>
        <authorList>
            <person name="Kim S."/>
            <person name="Park J."/>
            <person name="Yeom S.-I."/>
            <person name="Kim Y.-M."/>
            <person name="Seo E."/>
            <person name="Kim K.-T."/>
            <person name="Kim M.-S."/>
            <person name="Lee J.M."/>
            <person name="Cheong K."/>
            <person name="Shin H.-S."/>
            <person name="Kim S.-B."/>
            <person name="Han K."/>
            <person name="Lee J."/>
            <person name="Park M."/>
            <person name="Lee H.-A."/>
            <person name="Lee H.-Y."/>
            <person name="Lee Y."/>
            <person name="Oh S."/>
            <person name="Lee J.H."/>
            <person name="Choi E."/>
            <person name="Choi E."/>
            <person name="Lee S.E."/>
            <person name="Jeon J."/>
            <person name="Kim H."/>
            <person name="Choi G."/>
            <person name="Song H."/>
            <person name="Lee J."/>
            <person name="Lee S.-C."/>
            <person name="Kwon J.-K."/>
            <person name="Lee H.-Y."/>
            <person name="Koo N."/>
            <person name="Hong Y."/>
            <person name="Kim R.W."/>
            <person name="Kang W.-H."/>
            <person name="Huh J.H."/>
            <person name="Kang B.-C."/>
            <person name="Yang T.-J."/>
            <person name="Lee Y.-H."/>
            <person name="Bennetzen J.L."/>
            <person name="Choi D."/>
        </authorList>
    </citation>
    <scope>NUCLEOTIDE SEQUENCE [LARGE SCALE GENOMIC DNA]</scope>
    <source>
        <strain evidence="2">cv. PBC81</strain>
    </source>
</reference>
<accession>A0A2G2WDK6</accession>
<dbReference type="EMBL" id="MLFT02000007">
    <property type="protein sequence ID" value="PHT43321.1"/>
    <property type="molecule type" value="Genomic_DNA"/>
</dbReference>
<evidence type="ECO:0000313" key="1">
    <source>
        <dbReference type="EMBL" id="PHT43321.1"/>
    </source>
</evidence>
<reference evidence="1 2" key="1">
    <citation type="journal article" date="2017" name="Genome Biol.">
        <title>New reference genome sequences of hot pepper reveal the massive evolution of plant disease-resistance genes by retroduplication.</title>
        <authorList>
            <person name="Kim S."/>
            <person name="Park J."/>
            <person name="Yeom S.I."/>
            <person name="Kim Y.M."/>
            <person name="Seo E."/>
            <person name="Kim K.T."/>
            <person name="Kim M.S."/>
            <person name="Lee J.M."/>
            <person name="Cheong K."/>
            <person name="Shin H.S."/>
            <person name="Kim S.B."/>
            <person name="Han K."/>
            <person name="Lee J."/>
            <person name="Park M."/>
            <person name="Lee H.A."/>
            <person name="Lee H.Y."/>
            <person name="Lee Y."/>
            <person name="Oh S."/>
            <person name="Lee J.H."/>
            <person name="Choi E."/>
            <person name="Choi E."/>
            <person name="Lee S.E."/>
            <person name="Jeon J."/>
            <person name="Kim H."/>
            <person name="Choi G."/>
            <person name="Song H."/>
            <person name="Lee J."/>
            <person name="Lee S.C."/>
            <person name="Kwon J.K."/>
            <person name="Lee H.Y."/>
            <person name="Koo N."/>
            <person name="Hong Y."/>
            <person name="Kim R.W."/>
            <person name="Kang W.H."/>
            <person name="Huh J.H."/>
            <person name="Kang B.C."/>
            <person name="Yang T.J."/>
            <person name="Lee Y.H."/>
            <person name="Bennetzen J.L."/>
            <person name="Choi D."/>
        </authorList>
    </citation>
    <scope>NUCLEOTIDE SEQUENCE [LARGE SCALE GENOMIC DNA]</scope>
    <source>
        <strain evidence="2">cv. PBC81</strain>
    </source>
</reference>
<proteinExistence type="predicted"/>
<dbReference type="STRING" id="33114.A0A2G2WDK6"/>
<protein>
    <submittedName>
        <fullName evidence="1">Uncharacterized protein</fullName>
    </submittedName>
</protein>
<organism evidence="1 2">
    <name type="scientific">Capsicum baccatum</name>
    <name type="common">Peruvian pepper</name>
    <dbReference type="NCBI Taxonomy" id="33114"/>
    <lineage>
        <taxon>Eukaryota</taxon>
        <taxon>Viridiplantae</taxon>
        <taxon>Streptophyta</taxon>
        <taxon>Embryophyta</taxon>
        <taxon>Tracheophyta</taxon>
        <taxon>Spermatophyta</taxon>
        <taxon>Magnoliopsida</taxon>
        <taxon>eudicotyledons</taxon>
        <taxon>Gunneridae</taxon>
        <taxon>Pentapetalae</taxon>
        <taxon>asterids</taxon>
        <taxon>lamiids</taxon>
        <taxon>Solanales</taxon>
        <taxon>Solanaceae</taxon>
        <taxon>Solanoideae</taxon>
        <taxon>Capsiceae</taxon>
        <taxon>Capsicum</taxon>
    </lineage>
</organism>
<comment type="caution">
    <text evidence="1">The sequence shown here is derived from an EMBL/GenBank/DDBJ whole genome shotgun (WGS) entry which is preliminary data.</text>
</comment>
<gene>
    <name evidence="1" type="ORF">CQW23_17346</name>
</gene>
<sequence length="76" mass="8552">MVFIDVVIAGELSQTENRNFVEFLIAVACRDGSTAVKCTLKLSKMQNCSNSDVFLKEVKVFRFLEVFLEGSGKMLR</sequence>
<evidence type="ECO:0000313" key="2">
    <source>
        <dbReference type="Proteomes" id="UP000224567"/>
    </source>
</evidence>
<keyword evidence="2" id="KW-1185">Reference proteome</keyword>
<dbReference type="PANTHER" id="PTHR45890">
    <property type="entry name" value="AARF DOMAIN CONTAINING KINASE 2 (PREDICTED)"/>
    <property type="match status" value="1"/>
</dbReference>
<dbReference type="PANTHER" id="PTHR45890:SF24">
    <property type="entry name" value="SERINE_THREONINE-PROTEIN KINASE ABKC-RELATED"/>
    <property type="match status" value="1"/>
</dbReference>
<name>A0A2G2WDK6_CAPBA</name>
<dbReference type="OrthoDB" id="1290869at2759"/>
<dbReference type="InterPro" id="IPR052402">
    <property type="entry name" value="ADCK_kinase"/>
</dbReference>